<dbReference type="Pfam" id="PF01520">
    <property type="entry name" value="Amidase_3"/>
    <property type="match status" value="1"/>
</dbReference>
<dbReference type="FunFam" id="3.40.630.40:FF:000005">
    <property type="entry name" value="N-acetylmuramoyl-L-alanine amidase (AmiA)"/>
    <property type="match status" value="1"/>
</dbReference>
<feature type="non-terminal residue" evidence="3">
    <location>
        <position position="1"/>
    </location>
</feature>
<keyword evidence="1 3" id="KW-0378">Hydrolase</keyword>
<dbReference type="GO" id="GO:0030288">
    <property type="term" value="C:outer membrane-bounded periplasmic space"/>
    <property type="evidence" value="ECO:0007669"/>
    <property type="project" value="TreeGrafter"/>
</dbReference>
<feature type="domain" description="MurNAc-LAA" evidence="2">
    <location>
        <begin position="60"/>
        <end position="213"/>
    </location>
</feature>
<dbReference type="PANTHER" id="PTHR30404:SF0">
    <property type="entry name" value="N-ACETYLMURAMOYL-L-ALANINE AMIDASE AMIC"/>
    <property type="match status" value="1"/>
</dbReference>
<dbReference type="InterPro" id="IPR050695">
    <property type="entry name" value="N-acetylmuramoyl_amidase_3"/>
</dbReference>
<reference evidence="3" key="1">
    <citation type="submission" date="2010-07" db="EMBL/GenBank/DDBJ databases">
        <authorList>
            <consortium name="CONSOLIDER consortium CSD2007-00005"/>
            <person name="Guazzaroni M.-E."/>
            <person name="Richter M."/>
            <person name="Garcia-Salamanca A."/>
            <person name="Yarza P."/>
            <person name="Ferrer M."/>
        </authorList>
    </citation>
    <scope>NUCLEOTIDE SEQUENCE</scope>
</reference>
<dbReference type="SUPFAM" id="SSF53187">
    <property type="entry name" value="Zn-dependent exopeptidases"/>
    <property type="match status" value="1"/>
</dbReference>
<comment type="caution">
    <text evidence="3">The sequence shown here is derived from an EMBL/GenBank/DDBJ whole genome shotgun (WGS) entry which is preliminary data.</text>
</comment>
<dbReference type="SMART" id="SM00646">
    <property type="entry name" value="Ami_3"/>
    <property type="match status" value="1"/>
</dbReference>
<dbReference type="CDD" id="cd02696">
    <property type="entry name" value="MurNAc-LAA"/>
    <property type="match status" value="1"/>
</dbReference>
<organism evidence="3">
    <name type="scientific">sediment metagenome</name>
    <dbReference type="NCBI Taxonomy" id="749907"/>
    <lineage>
        <taxon>unclassified sequences</taxon>
        <taxon>metagenomes</taxon>
        <taxon>ecological metagenomes</taxon>
    </lineage>
</organism>
<evidence type="ECO:0000256" key="1">
    <source>
        <dbReference type="ARBA" id="ARBA00022801"/>
    </source>
</evidence>
<name>D9PIB7_9ZZZZ</name>
<sequence>VLDPGHGGNDPGAIGGRTRCKEKDMTLAMARKLKSALEAAGIRVIMTRNSDVFIPLGKRARIANNSGADLFVSVHFNASRSRSLRGFECYFLSNATDDNARALEAAENASLKLGEGAEAERSRRLDRTLWDMTLTENRRESSLLSAYICESVKDNIDIGNRGIRTARFYVLKYTRLPSVLVECGYISNRYDEIKLKDPEFTDGLARAIARGILKYKDEYESTEGFTR</sequence>
<dbReference type="InterPro" id="IPR002508">
    <property type="entry name" value="MurNAc-LAA_cat"/>
</dbReference>
<protein>
    <submittedName>
        <fullName evidence="3">Protein containing Cell wall hydrolase/autolysin, catalytic domain</fullName>
        <ecNumber evidence="3">3.5.1.-</ecNumber>
    </submittedName>
</protein>
<dbReference type="EC" id="3.5.1.-" evidence="3"/>
<proteinExistence type="predicted"/>
<accession>D9PIB7</accession>
<dbReference type="EMBL" id="ADZX01000423">
    <property type="protein sequence ID" value="EFK96693.1"/>
    <property type="molecule type" value="Genomic_DNA"/>
</dbReference>
<evidence type="ECO:0000259" key="2">
    <source>
        <dbReference type="SMART" id="SM00646"/>
    </source>
</evidence>
<dbReference type="AlphaFoldDB" id="D9PIB7"/>
<reference evidence="3" key="2">
    <citation type="journal article" date="2011" name="Microb. Ecol.">
        <title>Taxonomic and Functional Metagenomic Profiling of the Microbial Community in the Anoxic Sediment of a Sub-saline Shallow Lake (Laguna de Carrizo, Central Spain).</title>
        <authorList>
            <person name="Ferrer M."/>
            <person name="Guazzaroni M.E."/>
            <person name="Richter M."/>
            <person name="Garcia-Salamanca A."/>
            <person name="Yarza P."/>
            <person name="Suarez-Suarez A."/>
            <person name="Solano J."/>
            <person name="Alcaide M."/>
            <person name="van Dillewijn P."/>
            <person name="Molina-Henares M.A."/>
            <person name="Lopez-Cortes N."/>
            <person name="Al-Ramahi Y."/>
            <person name="Guerrero C."/>
            <person name="Acosta A."/>
            <person name="de Eugenio L.I."/>
            <person name="Martinez V."/>
            <person name="Marques S."/>
            <person name="Rojo F."/>
            <person name="Santero E."/>
            <person name="Genilloud O."/>
            <person name="Perez-Perez J."/>
            <person name="Rossello-Mora R."/>
            <person name="Ramos J.L."/>
        </authorList>
    </citation>
    <scope>NUCLEOTIDE SEQUENCE</scope>
</reference>
<dbReference type="GO" id="GO:0008745">
    <property type="term" value="F:N-acetylmuramoyl-L-alanine amidase activity"/>
    <property type="evidence" value="ECO:0007669"/>
    <property type="project" value="InterPro"/>
</dbReference>
<dbReference type="PANTHER" id="PTHR30404">
    <property type="entry name" value="N-ACETYLMURAMOYL-L-ALANINE AMIDASE"/>
    <property type="match status" value="1"/>
</dbReference>
<evidence type="ECO:0000313" key="3">
    <source>
        <dbReference type="EMBL" id="EFK96693.1"/>
    </source>
</evidence>
<dbReference type="GO" id="GO:0009253">
    <property type="term" value="P:peptidoglycan catabolic process"/>
    <property type="evidence" value="ECO:0007669"/>
    <property type="project" value="InterPro"/>
</dbReference>
<gene>
    <name evidence="3" type="ORF">LDC_1273</name>
</gene>
<dbReference type="Gene3D" id="3.40.630.40">
    <property type="entry name" value="Zn-dependent exopeptidases"/>
    <property type="match status" value="1"/>
</dbReference>